<sequence>MKDCADPVGPVRNVDTVEAASLSVQAASWSARRASGTILHPVSFELAAGRVLGVVGPNGSGKTTLLRLLYRFQKPTTGTVSVDGQDIWAMPARAVARKVAAVLQEQPTDFALTVREIVALGRCPHRSGFGGSDGARDGVIIEAALDRLDLRGLANRHLGTLSGGERQRVMVARALAQEPRLLILDEPTNHLDIRHQLEVIDLIRDLPLTIVTSLHDLNMAAGICDDLLLLKSGRSLGFGPPSAVLSEGTVSDAFGVTARRERLAPSDADHLTFHLSTEETSHEDAPPQLH</sequence>
<feature type="domain" description="ABC transporter" evidence="5">
    <location>
        <begin position="11"/>
        <end position="257"/>
    </location>
</feature>
<dbReference type="GO" id="GO:0005524">
    <property type="term" value="F:ATP binding"/>
    <property type="evidence" value="ECO:0007669"/>
    <property type="project" value="UniProtKB-KW"/>
</dbReference>
<dbReference type="RefSeq" id="WP_196102519.1">
    <property type="nucleotide sequence ID" value="NZ_CP064942.1"/>
</dbReference>
<dbReference type="Proteomes" id="UP000594800">
    <property type="component" value="Chromosome"/>
</dbReference>
<comment type="similarity">
    <text evidence="1">Belongs to the ABC transporter superfamily.</text>
</comment>
<keyword evidence="2" id="KW-0813">Transport</keyword>
<dbReference type="EMBL" id="CP064942">
    <property type="protein sequence ID" value="QPH53309.1"/>
    <property type="molecule type" value="Genomic_DNA"/>
</dbReference>
<dbReference type="PROSITE" id="PS00211">
    <property type="entry name" value="ABC_TRANSPORTER_1"/>
    <property type="match status" value="1"/>
</dbReference>
<keyword evidence="3" id="KW-0547">Nucleotide-binding</keyword>
<reference evidence="6 7" key="1">
    <citation type="submission" date="2020-11" db="EMBL/GenBank/DDBJ databases">
        <title>Description of Pontivivens ytuae sp. nov. isolated from deep sea sediment of Mariana Trench.</title>
        <authorList>
            <person name="Wang Z."/>
            <person name="Sun Q.-L."/>
            <person name="Xu X.-D."/>
            <person name="Tang Y.-Z."/>
            <person name="Zhang J."/>
        </authorList>
    </citation>
    <scope>NUCLEOTIDE SEQUENCE [LARGE SCALE GENOMIC DNA]</scope>
    <source>
        <strain evidence="6 7">MT2928</strain>
    </source>
</reference>
<dbReference type="InterPro" id="IPR027417">
    <property type="entry name" value="P-loop_NTPase"/>
</dbReference>
<proteinExistence type="inferred from homology"/>
<dbReference type="PANTHER" id="PTHR42794:SF2">
    <property type="entry name" value="ABC TRANSPORTER ATP-BINDING PROTEIN"/>
    <property type="match status" value="1"/>
</dbReference>
<dbReference type="InterPro" id="IPR003593">
    <property type="entry name" value="AAA+_ATPase"/>
</dbReference>
<evidence type="ECO:0000256" key="1">
    <source>
        <dbReference type="ARBA" id="ARBA00005417"/>
    </source>
</evidence>
<dbReference type="FunFam" id="3.40.50.300:FF:000134">
    <property type="entry name" value="Iron-enterobactin ABC transporter ATP-binding protein"/>
    <property type="match status" value="1"/>
</dbReference>
<dbReference type="KEGG" id="poz:I0K15_16180"/>
<evidence type="ECO:0000256" key="4">
    <source>
        <dbReference type="ARBA" id="ARBA00022840"/>
    </source>
</evidence>
<dbReference type="Gene3D" id="3.40.50.300">
    <property type="entry name" value="P-loop containing nucleotide triphosphate hydrolases"/>
    <property type="match status" value="1"/>
</dbReference>
<dbReference type="InterPro" id="IPR017871">
    <property type="entry name" value="ABC_transporter-like_CS"/>
</dbReference>
<dbReference type="SUPFAM" id="SSF52540">
    <property type="entry name" value="P-loop containing nucleoside triphosphate hydrolases"/>
    <property type="match status" value="1"/>
</dbReference>
<organism evidence="6 7">
    <name type="scientific">Pontivivens ytuae</name>
    <dbReference type="NCBI Taxonomy" id="2789856"/>
    <lineage>
        <taxon>Bacteria</taxon>
        <taxon>Pseudomonadati</taxon>
        <taxon>Pseudomonadota</taxon>
        <taxon>Alphaproteobacteria</taxon>
        <taxon>Rhodobacterales</taxon>
        <taxon>Paracoccaceae</taxon>
        <taxon>Pontivivens</taxon>
    </lineage>
</organism>
<keyword evidence="7" id="KW-1185">Reference proteome</keyword>
<gene>
    <name evidence="6" type="ORF">I0K15_16180</name>
</gene>
<dbReference type="Pfam" id="PF00005">
    <property type="entry name" value="ABC_tran"/>
    <property type="match status" value="1"/>
</dbReference>
<evidence type="ECO:0000259" key="5">
    <source>
        <dbReference type="PROSITE" id="PS50893"/>
    </source>
</evidence>
<dbReference type="InterPro" id="IPR003439">
    <property type="entry name" value="ABC_transporter-like_ATP-bd"/>
</dbReference>
<dbReference type="CDD" id="cd03214">
    <property type="entry name" value="ABC_Iron-Siderophores_B12_Hemin"/>
    <property type="match status" value="1"/>
</dbReference>
<dbReference type="SMART" id="SM00382">
    <property type="entry name" value="AAA"/>
    <property type="match status" value="1"/>
</dbReference>
<keyword evidence="4 6" id="KW-0067">ATP-binding</keyword>
<dbReference type="PROSITE" id="PS50893">
    <property type="entry name" value="ABC_TRANSPORTER_2"/>
    <property type="match status" value="1"/>
</dbReference>
<dbReference type="GO" id="GO:0016887">
    <property type="term" value="F:ATP hydrolysis activity"/>
    <property type="evidence" value="ECO:0007669"/>
    <property type="project" value="InterPro"/>
</dbReference>
<evidence type="ECO:0000313" key="6">
    <source>
        <dbReference type="EMBL" id="QPH53309.1"/>
    </source>
</evidence>
<protein>
    <submittedName>
        <fullName evidence="6">ABC transporter ATP-binding protein</fullName>
    </submittedName>
</protein>
<accession>A0A7S9LQA4</accession>
<dbReference type="AlphaFoldDB" id="A0A7S9LQA4"/>
<evidence type="ECO:0000313" key="7">
    <source>
        <dbReference type="Proteomes" id="UP000594800"/>
    </source>
</evidence>
<dbReference type="PANTHER" id="PTHR42794">
    <property type="entry name" value="HEMIN IMPORT ATP-BINDING PROTEIN HMUV"/>
    <property type="match status" value="1"/>
</dbReference>
<name>A0A7S9LQA4_9RHOB</name>
<evidence type="ECO:0000256" key="3">
    <source>
        <dbReference type="ARBA" id="ARBA00022741"/>
    </source>
</evidence>
<evidence type="ECO:0000256" key="2">
    <source>
        <dbReference type="ARBA" id="ARBA00022448"/>
    </source>
</evidence>